<dbReference type="SUPFAM" id="SSF50621">
    <property type="entry name" value="Alanine racemase C-terminal domain-like"/>
    <property type="match status" value="1"/>
</dbReference>
<dbReference type="GO" id="GO:0004586">
    <property type="term" value="F:ornithine decarboxylase activity"/>
    <property type="evidence" value="ECO:0007669"/>
    <property type="project" value="TreeGrafter"/>
</dbReference>
<dbReference type="KEGG" id="vvy:VVA1524"/>
<sequence length="411" mass="45248">MYEKCPLHWRFAMAHSQPIFDIQSLTSPALSAEEIQVIETSVEQFGAPLLLLDCDVIRQQYRALKNALPNVTLHYALKPLPHPVVVRTLLAEGASFDLATTGEVELVASEGVPAELTIHTHPIKRDADIRDALAYGCNVFVVDNLNELEKFKAYRDEVELLVRLSFRNSEAFADLSKKFGCSPEQALVIIETAKEWNIRIKGLSFHVGSQTTNPNKYVEAIHTCRHVMEQVVERGLPALSTLDIGGGFPVNYTQQVMPIDQFCAPINEALSLLPETVHVLAEPGRFICAPAVTSVASVMGQAEREGQIWYYLDDGIYGSFSGLMFDDARYPLTTIKQGGELIPSVLSGPTCDSVDVIAENILLPKLNNGDLVIGRTMGAYTSATATDFNFFKRAQTIALNEFVAGSERMIG</sequence>
<evidence type="ECO:0000256" key="2">
    <source>
        <dbReference type="ARBA" id="ARBA00008872"/>
    </source>
</evidence>
<dbReference type="Gene3D" id="3.20.20.10">
    <property type="entry name" value="Alanine racemase"/>
    <property type="match status" value="1"/>
</dbReference>
<feature type="active site" description="Proton donor" evidence="5">
    <location>
        <position position="351"/>
    </location>
</feature>
<dbReference type="STRING" id="672.VV93_v1c44260"/>
<dbReference type="FunFam" id="3.20.20.10:FF:000008">
    <property type="entry name" value="Ornithine decarboxylase"/>
    <property type="match status" value="1"/>
</dbReference>
<gene>
    <name evidence="7" type="ordered locus">VVA1524</name>
</gene>
<dbReference type="Gene3D" id="2.40.37.10">
    <property type="entry name" value="Lyase, Ornithine Decarboxylase, Chain A, domain 1"/>
    <property type="match status" value="1"/>
</dbReference>
<protein>
    <submittedName>
        <fullName evidence="7">Diaminopimelate decarboxylase</fullName>
    </submittedName>
</protein>
<feature type="modified residue" description="N6-(pyridoxal phosphate)lysine" evidence="5">
    <location>
        <position position="78"/>
    </location>
</feature>
<dbReference type="InterPro" id="IPR002433">
    <property type="entry name" value="Orn_de-COase"/>
</dbReference>
<evidence type="ECO:0000259" key="6">
    <source>
        <dbReference type="Pfam" id="PF02784"/>
    </source>
</evidence>
<dbReference type="PRINTS" id="PR01179">
    <property type="entry name" value="ODADCRBXLASE"/>
</dbReference>
<evidence type="ECO:0000313" key="7">
    <source>
        <dbReference type="EMBL" id="BAC97550.1"/>
    </source>
</evidence>
<dbReference type="InterPro" id="IPR022644">
    <property type="entry name" value="De-COase2_N"/>
</dbReference>
<dbReference type="eggNOG" id="COG0019">
    <property type="taxonomic scope" value="Bacteria"/>
</dbReference>
<evidence type="ECO:0000256" key="5">
    <source>
        <dbReference type="PIRSR" id="PIRSR600183-50"/>
    </source>
</evidence>
<dbReference type="InterPro" id="IPR029066">
    <property type="entry name" value="PLP-binding_barrel"/>
</dbReference>
<keyword evidence="4" id="KW-0456">Lyase</keyword>
<comment type="similarity">
    <text evidence="2">Belongs to the Orn/Lys/Arg decarboxylase class-II family.</text>
</comment>
<dbReference type="InterPro" id="IPR009006">
    <property type="entry name" value="Ala_racemase/Decarboxylase_C"/>
</dbReference>
<dbReference type="InterPro" id="IPR000183">
    <property type="entry name" value="Orn/DAP/Arg_de-COase"/>
</dbReference>
<dbReference type="HOGENOM" id="CLU_026444_1_3_6"/>
<proteinExistence type="inferred from homology"/>
<dbReference type="GO" id="GO:0033387">
    <property type="term" value="P:putrescine biosynthetic process from arginine, via ornithine"/>
    <property type="evidence" value="ECO:0007669"/>
    <property type="project" value="TreeGrafter"/>
</dbReference>
<dbReference type="InterPro" id="IPR022657">
    <property type="entry name" value="De-COase2_CS"/>
</dbReference>
<keyword evidence="3 5" id="KW-0663">Pyridoxal phosphate</keyword>
<reference evidence="7 8" key="1">
    <citation type="journal article" date="2003" name="Genome Res.">
        <title>Comparative genome analysis of Vibrio vulnificus, a marine pathogen.</title>
        <authorList>
            <person name="Chen C.Y."/>
            <person name="Wu K.M."/>
            <person name="Chang Y.C."/>
            <person name="Chang C.H."/>
            <person name="Tsai H.C."/>
            <person name="Liao T.L."/>
            <person name="Liu Y.M."/>
            <person name="Chen H.J."/>
            <person name="Shen A.B."/>
            <person name="Li J.C."/>
            <person name="Su T.L."/>
            <person name="Shao C.P."/>
            <person name="Lee C.T."/>
            <person name="Hor L.I."/>
            <person name="Tsai S.F."/>
        </authorList>
    </citation>
    <scope>NUCLEOTIDE SEQUENCE [LARGE SCALE GENOMIC DNA]</scope>
    <source>
        <strain evidence="7 8">YJ016</strain>
    </source>
</reference>
<dbReference type="Pfam" id="PF02784">
    <property type="entry name" value="Orn_Arg_deC_N"/>
    <property type="match status" value="1"/>
</dbReference>
<comment type="cofactor">
    <cofactor evidence="1 5">
        <name>pyridoxal 5'-phosphate</name>
        <dbReference type="ChEBI" id="CHEBI:597326"/>
    </cofactor>
</comment>
<organism evidence="7 8">
    <name type="scientific">Vibrio vulnificus (strain YJ016)</name>
    <dbReference type="NCBI Taxonomy" id="196600"/>
    <lineage>
        <taxon>Bacteria</taxon>
        <taxon>Pseudomonadati</taxon>
        <taxon>Pseudomonadota</taxon>
        <taxon>Gammaproteobacteria</taxon>
        <taxon>Vibrionales</taxon>
        <taxon>Vibrionaceae</taxon>
        <taxon>Vibrio</taxon>
    </lineage>
</organism>
<evidence type="ECO:0000256" key="3">
    <source>
        <dbReference type="ARBA" id="ARBA00022898"/>
    </source>
</evidence>
<dbReference type="PANTHER" id="PTHR11482:SF6">
    <property type="entry name" value="ORNITHINE DECARBOXYLASE 1-RELATED"/>
    <property type="match status" value="1"/>
</dbReference>
<name>Q7MC63_VIBVY</name>
<dbReference type="SUPFAM" id="SSF51419">
    <property type="entry name" value="PLP-binding barrel"/>
    <property type="match status" value="1"/>
</dbReference>
<dbReference type="EMBL" id="BA000038">
    <property type="protein sequence ID" value="BAC97550.1"/>
    <property type="molecule type" value="Genomic_DNA"/>
</dbReference>
<dbReference type="PRINTS" id="PR01182">
    <property type="entry name" value="ORNDCRBXLASE"/>
</dbReference>
<dbReference type="AlphaFoldDB" id="Q7MC63"/>
<dbReference type="Proteomes" id="UP000002675">
    <property type="component" value="Chromosome II"/>
</dbReference>
<feature type="domain" description="Orn/DAP/Arg decarboxylase 2 N-terminal" evidence="6">
    <location>
        <begin position="56"/>
        <end position="289"/>
    </location>
</feature>
<accession>Q7MC63</accession>
<evidence type="ECO:0000256" key="4">
    <source>
        <dbReference type="ARBA" id="ARBA00023239"/>
    </source>
</evidence>
<dbReference type="GO" id="GO:0005737">
    <property type="term" value="C:cytoplasm"/>
    <property type="evidence" value="ECO:0007669"/>
    <property type="project" value="TreeGrafter"/>
</dbReference>
<dbReference type="PROSITE" id="PS00879">
    <property type="entry name" value="ODR_DC_2_2"/>
    <property type="match status" value="1"/>
</dbReference>
<dbReference type="PANTHER" id="PTHR11482">
    <property type="entry name" value="ARGININE/DIAMINOPIMELATE/ORNITHINE DECARBOXYLASE"/>
    <property type="match status" value="1"/>
</dbReference>
<dbReference type="CDD" id="cd00622">
    <property type="entry name" value="PLPDE_III_ODC"/>
    <property type="match status" value="1"/>
</dbReference>
<evidence type="ECO:0000256" key="1">
    <source>
        <dbReference type="ARBA" id="ARBA00001933"/>
    </source>
</evidence>
<evidence type="ECO:0000313" key="8">
    <source>
        <dbReference type="Proteomes" id="UP000002675"/>
    </source>
</evidence>